<reference evidence="1 2" key="1">
    <citation type="submission" date="2020-08" db="EMBL/GenBank/DDBJ databases">
        <title>Genomic Encyclopedia of Type Strains, Phase IV (KMG-IV): sequencing the most valuable type-strain genomes for metagenomic binning, comparative biology and taxonomic classification.</title>
        <authorList>
            <person name="Goeker M."/>
        </authorList>
    </citation>
    <scope>NUCLEOTIDE SEQUENCE [LARGE SCALE GENOMIC DNA]</scope>
    <source>
        <strain evidence="1 2">DSM 19331</strain>
    </source>
</reference>
<comment type="caution">
    <text evidence="1">The sequence shown here is derived from an EMBL/GenBank/DDBJ whole genome shotgun (WGS) entry which is preliminary data.</text>
</comment>
<proteinExistence type="predicted"/>
<dbReference type="AlphaFoldDB" id="A0A7W6BE69"/>
<accession>A0A7W6BE69</accession>
<evidence type="ECO:0000313" key="2">
    <source>
        <dbReference type="Proteomes" id="UP000545490"/>
    </source>
</evidence>
<dbReference type="EMBL" id="JACIDG010000012">
    <property type="protein sequence ID" value="MBB3917327.1"/>
    <property type="molecule type" value="Genomic_DNA"/>
</dbReference>
<organism evidence="1 2">
    <name type="scientific">Rhizobium fabae</name>
    <dbReference type="NCBI Taxonomy" id="573179"/>
    <lineage>
        <taxon>Bacteria</taxon>
        <taxon>Pseudomonadati</taxon>
        <taxon>Pseudomonadota</taxon>
        <taxon>Alphaproteobacteria</taxon>
        <taxon>Hyphomicrobiales</taxon>
        <taxon>Rhizobiaceae</taxon>
        <taxon>Rhizobium/Agrobacterium group</taxon>
        <taxon>Rhizobium</taxon>
    </lineage>
</organism>
<sequence length="46" mass="4906">MSAELAEAFAWASNDEALMGEGRRLPTGKVAALVELLSADDEVQDK</sequence>
<gene>
    <name evidence="1" type="ORF">GGQ65_004643</name>
</gene>
<name>A0A7W6BE69_9HYPH</name>
<evidence type="ECO:0000313" key="1">
    <source>
        <dbReference type="EMBL" id="MBB3917327.1"/>
    </source>
</evidence>
<dbReference type="RefSeq" id="WP_164737570.1">
    <property type="nucleotide sequence ID" value="NZ_JACIDG010000012.1"/>
</dbReference>
<protein>
    <submittedName>
        <fullName evidence="1">Uncharacterized protein</fullName>
    </submittedName>
</protein>
<dbReference type="Proteomes" id="UP000545490">
    <property type="component" value="Unassembled WGS sequence"/>
</dbReference>